<sequence length="300" mass="34907">MGCKTGMLTKETHSALYMTTFVLKEITKYCEEEFNMKYILPGKFQTDNLEARFGLYRQMAGAQYHVSLRQVFESENKLRMHSILKICLQSTKFGNLELFQEAVTDNWEELDNFISEKLPTFPVLLSEDDFKKTEDFLPVLVYLGGYCVHTVLKKLKCNICRTLLTCEKELDCSTSLIQNLSRGKLLYPQKCIVNVVLYSYVIMQKICTTFEEEFLKFPNQKHLATEIIFNILISEEQLHDYGECISGHKPEKVYRVVIWSAVNSLLNNYCKKLNDELHNSSKAGKKRKLEKFSKVISNNY</sequence>
<dbReference type="OrthoDB" id="6436837at2759"/>
<dbReference type="AlphaFoldDB" id="A0A4Y2QYC9"/>
<evidence type="ECO:0008006" key="3">
    <source>
        <dbReference type="Google" id="ProtNLM"/>
    </source>
</evidence>
<proteinExistence type="predicted"/>
<evidence type="ECO:0000313" key="1">
    <source>
        <dbReference type="EMBL" id="GBN68338.1"/>
    </source>
</evidence>
<name>A0A4Y2QYC9_ARAVE</name>
<evidence type="ECO:0000313" key="2">
    <source>
        <dbReference type="Proteomes" id="UP000499080"/>
    </source>
</evidence>
<protein>
    <recommendedName>
        <fullName evidence="3">Transposable element P transposase</fullName>
    </recommendedName>
</protein>
<accession>A0A4Y2QYC9</accession>
<dbReference type="EMBL" id="BGPR01015188">
    <property type="protein sequence ID" value="GBN68338.1"/>
    <property type="molecule type" value="Genomic_DNA"/>
</dbReference>
<comment type="caution">
    <text evidence="1">The sequence shown here is derived from an EMBL/GenBank/DDBJ whole genome shotgun (WGS) entry which is preliminary data.</text>
</comment>
<reference evidence="1 2" key="1">
    <citation type="journal article" date="2019" name="Sci. Rep.">
        <title>Orb-weaving spider Araneus ventricosus genome elucidates the spidroin gene catalogue.</title>
        <authorList>
            <person name="Kono N."/>
            <person name="Nakamura H."/>
            <person name="Ohtoshi R."/>
            <person name="Moran D.A.P."/>
            <person name="Shinohara A."/>
            <person name="Yoshida Y."/>
            <person name="Fujiwara M."/>
            <person name="Mori M."/>
            <person name="Tomita M."/>
            <person name="Arakawa K."/>
        </authorList>
    </citation>
    <scope>NUCLEOTIDE SEQUENCE [LARGE SCALE GENOMIC DNA]</scope>
</reference>
<organism evidence="1 2">
    <name type="scientific">Araneus ventricosus</name>
    <name type="common">Orbweaver spider</name>
    <name type="synonym">Epeira ventricosa</name>
    <dbReference type="NCBI Taxonomy" id="182803"/>
    <lineage>
        <taxon>Eukaryota</taxon>
        <taxon>Metazoa</taxon>
        <taxon>Ecdysozoa</taxon>
        <taxon>Arthropoda</taxon>
        <taxon>Chelicerata</taxon>
        <taxon>Arachnida</taxon>
        <taxon>Araneae</taxon>
        <taxon>Araneomorphae</taxon>
        <taxon>Entelegynae</taxon>
        <taxon>Araneoidea</taxon>
        <taxon>Araneidae</taxon>
        <taxon>Araneus</taxon>
    </lineage>
</organism>
<dbReference type="Proteomes" id="UP000499080">
    <property type="component" value="Unassembled WGS sequence"/>
</dbReference>
<keyword evidence="2" id="KW-1185">Reference proteome</keyword>
<gene>
    <name evidence="1" type="ORF">AVEN_252202_1</name>
</gene>